<protein>
    <recommendedName>
        <fullName evidence="3">Putative gamma-glutamylcyclotransferase</fullName>
    </recommendedName>
</protein>
<dbReference type="Pfam" id="PF06094">
    <property type="entry name" value="GGACT"/>
    <property type="match status" value="1"/>
</dbReference>
<evidence type="ECO:0000313" key="5">
    <source>
        <dbReference type="EMBL" id="RPB26935.1"/>
    </source>
</evidence>
<dbReference type="Gene3D" id="3.10.490.10">
    <property type="entry name" value="Gamma-glutamyl cyclotransferase-like"/>
    <property type="match status" value="1"/>
</dbReference>
<keyword evidence="2" id="KW-0808">Transferase</keyword>
<accession>A0A3N4MBR9</accession>
<feature type="domain" description="Gamma-glutamylcyclotransferase AIG2-like" evidence="4">
    <location>
        <begin position="54"/>
        <end position="192"/>
    </location>
</feature>
<dbReference type="AlphaFoldDB" id="A0A3N4MBR9"/>
<keyword evidence="6" id="KW-1185">Reference proteome</keyword>
<dbReference type="OrthoDB" id="1044435at2759"/>
<dbReference type="Proteomes" id="UP000267821">
    <property type="component" value="Unassembled WGS sequence"/>
</dbReference>
<dbReference type="InterPro" id="IPR036568">
    <property type="entry name" value="GGCT-like_sf"/>
</dbReference>
<dbReference type="SUPFAM" id="SSF110857">
    <property type="entry name" value="Gamma-glutamyl cyclotransferase-like"/>
    <property type="match status" value="1"/>
</dbReference>
<evidence type="ECO:0000313" key="6">
    <source>
        <dbReference type="Proteomes" id="UP000267821"/>
    </source>
</evidence>
<proteinExistence type="inferred from homology"/>
<gene>
    <name evidence="5" type="ORF">L211DRAFT_819835</name>
</gene>
<dbReference type="InterPro" id="IPR009288">
    <property type="entry name" value="AIG2-like_dom"/>
</dbReference>
<organism evidence="5 6">
    <name type="scientific">Terfezia boudieri ATCC MYA-4762</name>
    <dbReference type="NCBI Taxonomy" id="1051890"/>
    <lineage>
        <taxon>Eukaryota</taxon>
        <taxon>Fungi</taxon>
        <taxon>Dikarya</taxon>
        <taxon>Ascomycota</taxon>
        <taxon>Pezizomycotina</taxon>
        <taxon>Pezizomycetes</taxon>
        <taxon>Pezizales</taxon>
        <taxon>Pezizaceae</taxon>
        <taxon>Terfezia</taxon>
    </lineage>
</organism>
<dbReference type="PANTHER" id="PTHR31544:SF2">
    <property type="entry name" value="AIG2-LIKE PROTEIN D"/>
    <property type="match status" value="1"/>
</dbReference>
<comment type="similarity">
    <text evidence="1">Belongs to the gamma-glutamylcyclotransferase family.</text>
</comment>
<evidence type="ECO:0000256" key="2">
    <source>
        <dbReference type="ARBA" id="ARBA00022679"/>
    </source>
</evidence>
<dbReference type="InterPro" id="IPR013024">
    <property type="entry name" value="GGCT-like"/>
</dbReference>
<dbReference type="EMBL" id="ML121532">
    <property type="protein sequence ID" value="RPB26935.1"/>
    <property type="molecule type" value="Genomic_DNA"/>
</dbReference>
<reference evidence="5 6" key="1">
    <citation type="journal article" date="2018" name="Nat. Ecol. Evol.">
        <title>Pezizomycetes genomes reveal the molecular basis of ectomycorrhizal truffle lifestyle.</title>
        <authorList>
            <person name="Murat C."/>
            <person name="Payen T."/>
            <person name="Noel B."/>
            <person name="Kuo A."/>
            <person name="Morin E."/>
            <person name="Chen J."/>
            <person name="Kohler A."/>
            <person name="Krizsan K."/>
            <person name="Balestrini R."/>
            <person name="Da Silva C."/>
            <person name="Montanini B."/>
            <person name="Hainaut M."/>
            <person name="Levati E."/>
            <person name="Barry K.W."/>
            <person name="Belfiori B."/>
            <person name="Cichocki N."/>
            <person name="Clum A."/>
            <person name="Dockter R.B."/>
            <person name="Fauchery L."/>
            <person name="Guy J."/>
            <person name="Iotti M."/>
            <person name="Le Tacon F."/>
            <person name="Lindquist E.A."/>
            <person name="Lipzen A."/>
            <person name="Malagnac F."/>
            <person name="Mello A."/>
            <person name="Molinier V."/>
            <person name="Miyauchi S."/>
            <person name="Poulain J."/>
            <person name="Riccioni C."/>
            <person name="Rubini A."/>
            <person name="Sitrit Y."/>
            <person name="Splivallo R."/>
            <person name="Traeger S."/>
            <person name="Wang M."/>
            <person name="Zifcakova L."/>
            <person name="Wipf D."/>
            <person name="Zambonelli A."/>
            <person name="Paolocci F."/>
            <person name="Nowrousian M."/>
            <person name="Ottonello S."/>
            <person name="Baldrian P."/>
            <person name="Spatafora J.W."/>
            <person name="Henrissat B."/>
            <person name="Nagy L.G."/>
            <person name="Aury J.M."/>
            <person name="Wincker P."/>
            <person name="Grigoriev I.V."/>
            <person name="Bonfante P."/>
            <person name="Martin F.M."/>
        </authorList>
    </citation>
    <scope>NUCLEOTIDE SEQUENCE [LARGE SCALE GENOMIC DNA]</scope>
    <source>
        <strain evidence="5 6">ATCC MYA-4762</strain>
    </source>
</reference>
<evidence type="ECO:0000256" key="3">
    <source>
        <dbReference type="ARBA" id="ARBA00030602"/>
    </source>
</evidence>
<sequence length="235" mass="27060">MENDRNSPTIGTVGDDQSDSHWRAKYLEMVRKELARLNALDNLVGEEHEPVPPCFFYGTLMALPVLYNVVYHSPEPPEHMINHLTVRPAILKDHRRRLVLYCEYPGLTAHPGSQVAGSFVCGLTKANLRELHRFEGREYELVPIKVDVLMERTLGPPGPDGKPTYENEIWKEMDAMTYIYIAGEHRLVDREWCFQNYMENHLSSWSGLRASSVSNQRFDARGYWKDAVVVPKTED</sequence>
<dbReference type="GO" id="GO:0016740">
    <property type="term" value="F:transferase activity"/>
    <property type="evidence" value="ECO:0007669"/>
    <property type="project" value="UniProtKB-KW"/>
</dbReference>
<dbReference type="InParanoid" id="A0A3N4MBR9"/>
<dbReference type="PANTHER" id="PTHR31544">
    <property type="entry name" value="AIG2-LIKE PROTEIN D"/>
    <property type="match status" value="1"/>
</dbReference>
<name>A0A3N4MBR9_9PEZI</name>
<dbReference type="InterPro" id="IPR045038">
    <property type="entry name" value="AIG2-like"/>
</dbReference>
<dbReference type="CDD" id="cd06661">
    <property type="entry name" value="GGCT_like"/>
    <property type="match status" value="1"/>
</dbReference>
<evidence type="ECO:0000259" key="4">
    <source>
        <dbReference type="Pfam" id="PF06094"/>
    </source>
</evidence>
<evidence type="ECO:0000256" key="1">
    <source>
        <dbReference type="ARBA" id="ARBA00008861"/>
    </source>
</evidence>